<accession>A0A8S4P5Y4</accession>
<evidence type="ECO:0000256" key="1">
    <source>
        <dbReference type="SAM" id="MobiDB-lite"/>
    </source>
</evidence>
<name>A0A8S4P5Y4_OWEFU</name>
<feature type="region of interest" description="Disordered" evidence="1">
    <location>
        <begin position="43"/>
        <end position="69"/>
    </location>
</feature>
<sequence length="478" mass="53387">MDSKQHNNLTTTPTHLYNEHSSCDSNIDIVEEGHDNYAYVDTDMSKTRLPPDGMSVDDDDDGYAGVGKQQVKQHVTLDVDSNYQTVSMDGDAIQTEEEITNKNESMTDFEKMYSKPDKIKGTAESDINELTTNKKVFDMDSSGTESGKSPNTPIPIKPKRTKSKPPTIHNKPPISLNKPSFTNNQTTPNNNIYTSVQKPKVAQKPLIETQEKNTTVESPVIPGKAWGDQNYSDITLNDDLLGKENMGDGIKQDDIEENPDNDIDVNKYEPLSGYEMVEPREMKSKPSTVAFKPPISPNKPLNVNTVINPNNNVYASVQKPQVSPKPVMITQESETTYATPGIPDKAWGDQNYSDITLKDPPEGTDIMGASIKHDEEDSDKNKPLNGCQMIDNDIYNAKDDENIYNDIDQDDEYKNNRAGKILNDNNNADLIENDIYSQVNEDTEDIELAENDIYNSIEKDINDVDLVVNDIYTSDSVV</sequence>
<reference evidence="2" key="1">
    <citation type="submission" date="2022-03" db="EMBL/GenBank/DDBJ databases">
        <authorList>
            <person name="Martin C."/>
        </authorList>
    </citation>
    <scope>NUCLEOTIDE SEQUENCE</scope>
</reference>
<feature type="region of interest" description="Disordered" evidence="1">
    <location>
        <begin position="133"/>
        <end position="192"/>
    </location>
</feature>
<dbReference type="AlphaFoldDB" id="A0A8S4P5Y4"/>
<evidence type="ECO:0000313" key="3">
    <source>
        <dbReference type="Proteomes" id="UP000749559"/>
    </source>
</evidence>
<proteinExistence type="predicted"/>
<feature type="compositionally biased region" description="Polar residues" evidence="1">
    <location>
        <begin position="141"/>
        <end position="151"/>
    </location>
</feature>
<dbReference type="EMBL" id="CAIIXF020000007">
    <property type="protein sequence ID" value="CAH1788281.1"/>
    <property type="molecule type" value="Genomic_DNA"/>
</dbReference>
<protein>
    <submittedName>
        <fullName evidence="2">Uncharacterized protein</fullName>
    </submittedName>
</protein>
<gene>
    <name evidence="2" type="ORF">OFUS_LOCUS13842</name>
</gene>
<feature type="compositionally biased region" description="Polar residues" evidence="1">
    <location>
        <begin position="1"/>
        <end position="16"/>
    </location>
</feature>
<comment type="caution">
    <text evidence="2">The sequence shown here is derived from an EMBL/GenBank/DDBJ whole genome shotgun (WGS) entry which is preliminary data.</text>
</comment>
<evidence type="ECO:0000313" key="2">
    <source>
        <dbReference type="EMBL" id="CAH1788281.1"/>
    </source>
</evidence>
<organism evidence="2 3">
    <name type="scientific">Owenia fusiformis</name>
    <name type="common">Polychaete worm</name>
    <dbReference type="NCBI Taxonomy" id="6347"/>
    <lineage>
        <taxon>Eukaryota</taxon>
        <taxon>Metazoa</taxon>
        <taxon>Spiralia</taxon>
        <taxon>Lophotrochozoa</taxon>
        <taxon>Annelida</taxon>
        <taxon>Polychaeta</taxon>
        <taxon>Sedentaria</taxon>
        <taxon>Canalipalpata</taxon>
        <taxon>Sabellida</taxon>
        <taxon>Oweniida</taxon>
        <taxon>Oweniidae</taxon>
        <taxon>Owenia</taxon>
    </lineage>
</organism>
<dbReference type="Proteomes" id="UP000749559">
    <property type="component" value="Unassembled WGS sequence"/>
</dbReference>
<keyword evidence="3" id="KW-1185">Reference proteome</keyword>
<feature type="compositionally biased region" description="Polar residues" evidence="1">
    <location>
        <begin position="177"/>
        <end position="192"/>
    </location>
</feature>
<feature type="region of interest" description="Disordered" evidence="1">
    <location>
        <begin position="1"/>
        <end position="20"/>
    </location>
</feature>